<gene>
    <name evidence="2" type="ORF">SAMN05421748_120153</name>
</gene>
<name>A0A285JJG8_9ACTN</name>
<feature type="domain" description="UspA" evidence="1">
    <location>
        <begin position="26"/>
        <end position="155"/>
    </location>
</feature>
<dbReference type="EMBL" id="OBDY01000020">
    <property type="protein sequence ID" value="SNY59516.1"/>
    <property type="molecule type" value="Genomic_DNA"/>
</dbReference>
<sequence>MSAATLPHVRVPSEPATSAVVRAAGPVVVAVDDDGNARRLLRRGSEMAERLGVPLRVVYIWSDCRPPHCMHHRRCLRDIGEALRFVDTLVGNHLGEPGPAVERDVVHAADPAGALADVSAGASLLVVGETSDHDATGGTAAAVLVRATCPVTVVPHRPRSITQSVW</sequence>
<dbReference type="Pfam" id="PF00582">
    <property type="entry name" value="Usp"/>
    <property type="match status" value="1"/>
</dbReference>
<evidence type="ECO:0000259" key="1">
    <source>
        <dbReference type="Pfam" id="PF00582"/>
    </source>
</evidence>
<dbReference type="InterPro" id="IPR014729">
    <property type="entry name" value="Rossmann-like_a/b/a_fold"/>
</dbReference>
<evidence type="ECO:0000313" key="2">
    <source>
        <dbReference type="EMBL" id="SNY59516.1"/>
    </source>
</evidence>
<proteinExistence type="predicted"/>
<protein>
    <submittedName>
        <fullName evidence="2">Universal stress protein family protein</fullName>
    </submittedName>
</protein>
<dbReference type="AlphaFoldDB" id="A0A285JJG8"/>
<dbReference type="CDD" id="cd00293">
    <property type="entry name" value="USP-like"/>
    <property type="match status" value="1"/>
</dbReference>
<dbReference type="Proteomes" id="UP000219612">
    <property type="component" value="Unassembled WGS sequence"/>
</dbReference>
<organism evidence="2 3">
    <name type="scientific">Paractinoplanes atraurantiacus</name>
    <dbReference type="NCBI Taxonomy" id="1036182"/>
    <lineage>
        <taxon>Bacteria</taxon>
        <taxon>Bacillati</taxon>
        <taxon>Actinomycetota</taxon>
        <taxon>Actinomycetes</taxon>
        <taxon>Micromonosporales</taxon>
        <taxon>Micromonosporaceae</taxon>
        <taxon>Paractinoplanes</taxon>
    </lineage>
</organism>
<accession>A0A285JJG8</accession>
<keyword evidence="3" id="KW-1185">Reference proteome</keyword>
<dbReference type="Gene3D" id="3.40.50.620">
    <property type="entry name" value="HUPs"/>
    <property type="match status" value="1"/>
</dbReference>
<reference evidence="3" key="1">
    <citation type="submission" date="2017-09" db="EMBL/GenBank/DDBJ databases">
        <authorList>
            <person name="Varghese N."/>
            <person name="Submissions S."/>
        </authorList>
    </citation>
    <scope>NUCLEOTIDE SEQUENCE [LARGE SCALE GENOMIC DNA]</scope>
    <source>
        <strain evidence="3">CGMCC 4.6857</strain>
    </source>
</reference>
<evidence type="ECO:0000313" key="3">
    <source>
        <dbReference type="Proteomes" id="UP000219612"/>
    </source>
</evidence>
<dbReference type="SUPFAM" id="SSF52402">
    <property type="entry name" value="Adenine nucleotide alpha hydrolases-like"/>
    <property type="match status" value="1"/>
</dbReference>
<dbReference type="InterPro" id="IPR006016">
    <property type="entry name" value="UspA"/>
</dbReference>